<comment type="caution">
    <text evidence="1">The sequence shown here is derived from an EMBL/GenBank/DDBJ whole genome shotgun (WGS) entry which is preliminary data.</text>
</comment>
<sequence length="272" mass="30744">MKLPVRIFSDLHLGHKASRISDVEMLRPLFRGAGTVVFNGDTWEEKVPPWREKSAAYLTRMRKVIEEENCEAIFLRGNHDPGFEGSPFLELAEGRIVISHGDGLLRSSSPWKHEILAGADVVEEIWSRYPRAGTDVNDRLEIAREIACKLVTRNHPEGRSLIARAMDAAFPPQRALAMLSAWATQWKYAAEFCETYFPQSEVFIMGHFHRSGIQTLGRRSIVNTGSFVVPSQAKIAEWDGELLSIHKIIEKKSAAEIATREAIWRIPPKSKN</sequence>
<evidence type="ECO:0008006" key="3">
    <source>
        <dbReference type="Google" id="ProtNLM"/>
    </source>
</evidence>
<proteinExistence type="predicted"/>
<reference evidence="2" key="1">
    <citation type="journal article" date="2019" name="Int. J. Syst. Evol. Microbiol.">
        <title>The Global Catalogue of Microorganisms (GCM) 10K type strain sequencing project: providing services to taxonomists for standard genome sequencing and annotation.</title>
        <authorList>
            <consortium name="The Broad Institute Genomics Platform"/>
            <consortium name="The Broad Institute Genome Sequencing Center for Infectious Disease"/>
            <person name="Wu L."/>
            <person name="Ma J."/>
        </authorList>
    </citation>
    <scope>NUCLEOTIDE SEQUENCE [LARGE SCALE GENOMIC DNA]</scope>
    <source>
        <strain evidence="2">CGMCC 4.7106</strain>
    </source>
</reference>
<dbReference type="RefSeq" id="WP_386818219.1">
    <property type="nucleotide sequence ID" value="NZ_JBHUIT010000002.1"/>
</dbReference>
<dbReference type="Proteomes" id="UP001597375">
    <property type="component" value="Unassembled WGS sequence"/>
</dbReference>
<dbReference type="Gene3D" id="3.60.21.10">
    <property type="match status" value="1"/>
</dbReference>
<gene>
    <name evidence="1" type="ORF">ACFSSA_02645</name>
</gene>
<dbReference type="SUPFAM" id="SSF56300">
    <property type="entry name" value="Metallo-dependent phosphatases"/>
    <property type="match status" value="1"/>
</dbReference>
<protein>
    <recommendedName>
        <fullName evidence="3">Calcineurin-like phosphoesterase domain-containing protein</fullName>
    </recommendedName>
</protein>
<evidence type="ECO:0000313" key="2">
    <source>
        <dbReference type="Proteomes" id="UP001597375"/>
    </source>
</evidence>
<name>A0ABW5D3D8_9BACT</name>
<dbReference type="EMBL" id="JBHUIT010000002">
    <property type="protein sequence ID" value="MFD2255562.1"/>
    <property type="molecule type" value="Genomic_DNA"/>
</dbReference>
<dbReference type="InterPro" id="IPR029052">
    <property type="entry name" value="Metallo-depent_PP-like"/>
</dbReference>
<accession>A0ABW5D3D8</accession>
<keyword evidence="2" id="KW-1185">Reference proteome</keyword>
<organism evidence="1 2">
    <name type="scientific">Luteolibacter algae</name>
    <dbReference type="NCBI Taxonomy" id="454151"/>
    <lineage>
        <taxon>Bacteria</taxon>
        <taxon>Pseudomonadati</taxon>
        <taxon>Verrucomicrobiota</taxon>
        <taxon>Verrucomicrobiia</taxon>
        <taxon>Verrucomicrobiales</taxon>
        <taxon>Verrucomicrobiaceae</taxon>
        <taxon>Luteolibacter</taxon>
    </lineage>
</organism>
<evidence type="ECO:0000313" key="1">
    <source>
        <dbReference type="EMBL" id="MFD2255562.1"/>
    </source>
</evidence>